<dbReference type="GO" id="GO:0071949">
    <property type="term" value="F:FAD binding"/>
    <property type="evidence" value="ECO:0007669"/>
    <property type="project" value="InterPro"/>
</dbReference>
<sequence>MAVALDNGARTVISGAMDADALIVGGGLTGPLTALALARAGLTSIVLDARPRAAFDDAAFDGRAYAMALGSVRVLQGLGLWGALADVAQPITGIRASDGRAGEGASPLHLAFDAAEIGEPFMGQMIEDRHLRPALLAACDASDRIDMRFGVAVTDQSVEGASVRVAAGSDLTGRVLLGCDGRDSGVAQRAGIRRVGRDYGQTALVCALSHDLPHHGIAHQFFMPPGPLAILPLRGNRSSIVWTETPEVAAELNALSDDDYLDVLRPRFGSFLGQIALTGARYTYPLNLTLADAFTAPLIALVGDAAHGIHPIAGQGLNLGVKDVAALAHVLDHARARGEDPGAPDVLARYQRWRRFDTGMMGFATDAVNRLFSNDNPALRLARDVGMGAISAWPGARRRFIREAAGLTGDLPDLMRG</sequence>
<dbReference type="GO" id="GO:0006744">
    <property type="term" value="P:ubiquinone biosynthetic process"/>
    <property type="evidence" value="ECO:0007669"/>
    <property type="project" value="UniProtKB-UniPathway"/>
</dbReference>
<dbReference type="GO" id="GO:0016705">
    <property type="term" value="F:oxidoreductase activity, acting on paired donors, with incorporation or reduction of molecular oxygen"/>
    <property type="evidence" value="ECO:0007669"/>
    <property type="project" value="InterPro"/>
</dbReference>
<dbReference type="InterPro" id="IPR051205">
    <property type="entry name" value="UbiH/COQ6_monooxygenase"/>
</dbReference>
<evidence type="ECO:0000313" key="10">
    <source>
        <dbReference type="Proteomes" id="UP000048908"/>
    </source>
</evidence>
<comment type="pathway">
    <text evidence="2">Cofactor biosynthesis; ubiquinone biosynthesis.</text>
</comment>
<keyword evidence="10" id="KW-1185">Reference proteome</keyword>
<keyword evidence="5" id="KW-0274">FAD</keyword>
<feature type="domain" description="FAD-binding" evidence="8">
    <location>
        <begin position="19"/>
        <end position="352"/>
    </location>
</feature>
<dbReference type="GO" id="GO:0004497">
    <property type="term" value="F:monooxygenase activity"/>
    <property type="evidence" value="ECO:0007669"/>
    <property type="project" value="UniProtKB-KW"/>
</dbReference>
<dbReference type="Pfam" id="PF01494">
    <property type="entry name" value="FAD_binding_3"/>
    <property type="match status" value="1"/>
</dbReference>
<evidence type="ECO:0000256" key="4">
    <source>
        <dbReference type="ARBA" id="ARBA00022630"/>
    </source>
</evidence>
<protein>
    <submittedName>
        <fullName evidence="9">2-octaprenyl-6-methoxyphenol hydroxylase</fullName>
        <ecNumber evidence="9">1.14.13.-</ecNumber>
    </submittedName>
</protein>
<dbReference type="Gene3D" id="3.50.50.60">
    <property type="entry name" value="FAD/NAD(P)-binding domain"/>
    <property type="match status" value="2"/>
</dbReference>
<dbReference type="STRING" id="282197.SAMN04488517_101492"/>
<evidence type="ECO:0000256" key="6">
    <source>
        <dbReference type="ARBA" id="ARBA00023002"/>
    </source>
</evidence>
<dbReference type="PANTHER" id="PTHR43876:SF7">
    <property type="entry name" value="UBIQUINONE BIOSYNTHESIS MONOOXYGENASE COQ6, MITOCHONDRIAL"/>
    <property type="match status" value="1"/>
</dbReference>
<evidence type="ECO:0000256" key="5">
    <source>
        <dbReference type="ARBA" id="ARBA00022827"/>
    </source>
</evidence>
<dbReference type="FunFam" id="3.50.50.60:FF:000021">
    <property type="entry name" value="Ubiquinone biosynthesis monooxygenase COQ6"/>
    <property type="match status" value="1"/>
</dbReference>
<evidence type="ECO:0000256" key="1">
    <source>
        <dbReference type="ARBA" id="ARBA00001974"/>
    </source>
</evidence>
<dbReference type="NCBIfam" id="TIGR01988">
    <property type="entry name" value="Ubi-OHases"/>
    <property type="match status" value="1"/>
</dbReference>
<keyword evidence="7" id="KW-0503">Monooxygenase</keyword>
<dbReference type="UniPathway" id="UPA00232"/>
<dbReference type="Proteomes" id="UP000048908">
    <property type="component" value="Unassembled WGS sequence"/>
</dbReference>
<evidence type="ECO:0000313" key="9">
    <source>
        <dbReference type="EMBL" id="CTQ32558.1"/>
    </source>
</evidence>
<dbReference type="InterPro" id="IPR018168">
    <property type="entry name" value="Ubi_Hdrlase_CS"/>
</dbReference>
<keyword evidence="4" id="KW-0285">Flavoprotein</keyword>
<keyword evidence="6 9" id="KW-0560">Oxidoreductase</keyword>
<accession>A0A0M6XNQ8</accession>
<comment type="cofactor">
    <cofactor evidence="1">
        <name>FAD</name>
        <dbReference type="ChEBI" id="CHEBI:57692"/>
    </cofactor>
</comment>
<dbReference type="InterPro" id="IPR036188">
    <property type="entry name" value="FAD/NAD-bd_sf"/>
</dbReference>
<dbReference type="InterPro" id="IPR010971">
    <property type="entry name" value="UbiH/COQ6"/>
</dbReference>
<dbReference type="AlphaFoldDB" id="A0A0M6XNQ8"/>
<dbReference type="PRINTS" id="PR00420">
    <property type="entry name" value="RNGMNOXGNASE"/>
</dbReference>
<evidence type="ECO:0000256" key="2">
    <source>
        <dbReference type="ARBA" id="ARBA00004749"/>
    </source>
</evidence>
<proteinExistence type="inferred from homology"/>
<organism evidence="9 10">
    <name type="scientific">Jannaschia rubra</name>
    <dbReference type="NCBI Taxonomy" id="282197"/>
    <lineage>
        <taxon>Bacteria</taxon>
        <taxon>Pseudomonadati</taxon>
        <taxon>Pseudomonadota</taxon>
        <taxon>Alphaproteobacteria</taxon>
        <taxon>Rhodobacterales</taxon>
        <taxon>Roseobacteraceae</taxon>
        <taxon>Jannaschia</taxon>
    </lineage>
</organism>
<name>A0A0M6XNQ8_9RHOB</name>
<comment type="similarity">
    <text evidence="3">Belongs to the UbiH/COQ6 family.</text>
</comment>
<reference evidence="9 10" key="1">
    <citation type="submission" date="2015-07" db="EMBL/GenBank/DDBJ databases">
        <authorList>
            <person name="Noorani M."/>
        </authorList>
    </citation>
    <scope>NUCLEOTIDE SEQUENCE [LARGE SCALE GENOMIC DNA]</scope>
    <source>
        <strain evidence="9 10">CECT 5088</strain>
    </source>
</reference>
<dbReference type="PANTHER" id="PTHR43876">
    <property type="entry name" value="UBIQUINONE BIOSYNTHESIS MONOOXYGENASE COQ6, MITOCHONDRIAL"/>
    <property type="match status" value="1"/>
</dbReference>
<evidence type="ECO:0000259" key="8">
    <source>
        <dbReference type="Pfam" id="PF01494"/>
    </source>
</evidence>
<evidence type="ECO:0000256" key="7">
    <source>
        <dbReference type="ARBA" id="ARBA00023033"/>
    </source>
</evidence>
<dbReference type="EMBL" id="CXPG01000014">
    <property type="protein sequence ID" value="CTQ32558.1"/>
    <property type="molecule type" value="Genomic_DNA"/>
</dbReference>
<gene>
    <name evidence="9" type="primary">ubiH</name>
    <name evidence="9" type="ORF">JAN5088_01329</name>
</gene>
<dbReference type="PROSITE" id="PS01304">
    <property type="entry name" value="UBIH"/>
    <property type="match status" value="1"/>
</dbReference>
<dbReference type="GO" id="GO:0110142">
    <property type="term" value="C:ubiquinone biosynthesis complex"/>
    <property type="evidence" value="ECO:0007669"/>
    <property type="project" value="UniProtKB-ARBA"/>
</dbReference>
<dbReference type="SUPFAM" id="SSF51905">
    <property type="entry name" value="FAD/NAD(P)-binding domain"/>
    <property type="match status" value="1"/>
</dbReference>
<dbReference type="InterPro" id="IPR002938">
    <property type="entry name" value="FAD-bd"/>
</dbReference>
<evidence type="ECO:0000256" key="3">
    <source>
        <dbReference type="ARBA" id="ARBA00005349"/>
    </source>
</evidence>
<dbReference type="EC" id="1.14.13.-" evidence="9"/>